<dbReference type="PANTHER" id="PTHR34582:SF6">
    <property type="entry name" value="UPF0702 TRANSMEMBRANE PROTEIN YCAP"/>
    <property type="match status" value="1"/>
</dbReference>
<dbReference type="Pfam" id="PF04239">
    <property type="entry name" value="DUF421"/>
    <property type="match status" value="1"/>
</dbReference>
<proteinExistence type="inferred from homology"/>
<gene>
    <name evidence="9" type="ORF">ACFSKU_21065</name>
</gene>
<keyword evidence="3" id="KW-1003">Cell membrane</keyword>
<keyword evidence="10" id="KW-1185">Reference proteome</keyword>
<accession>A0ABW4X408</accession>
<dbReference type="PANTHER" id="PTHR34582">
    <property type="entry name" value="UPF0702 TRANSMEMBRANE PROTEIN YCAP"/>
    <property type="match status" value="1"/>
</dbReference>
<dbReference type="InterPro" id="IPR007353">
    <property type="entry name" value="DUF421"/>
</dbReference>
<keyword evidence="5 7" id="KW-1133">Transmembrane helix</keyword>
<evidence type="ECO:0000313" key="10">
    <source>
        <dbReference type="Proteomes" id="UP001597369"/>
    </source>
</evidence>
<evidence type="ECO:0000256" key="5">
    <source>
        <dbReference type="ARBA" id="ARBA00022989"/>
    </source>
</evidence>
<protein>
    <submittedName>
        <fullName evidence="9">DUF421 domain-containing protein</fullName>
    </submittedName>
</protein>
<evidence type="ECO:0000256" key="6">
    <source>
        <dbReference type="ARBA" id="ARBA00023136"/>
    </source>
</evidence>
<evidence type="ECO:0000256" key="4">
    <source>
        <dbReference type="ARBA" id="ARBA00022692"/>
    </source>
</evidence>
<organism evidence="9 10">
    <name type="scientific">Pontibacter silvestris</name>
    <dbReference type="NCBI Taxonomy" id="2305183"/>
    <lineage>
        <taxon>Bacteria</taxon>
        <taxon>Pseudomonadati</taxon>
        <taxon>Bacteroidota</taxon>
        <taxon>Cytophagia</taxon>
        <taxon>Cytophagales</taxon>
        <taxon>Hymenobacteraceae</taxon>
        <taxon>Pontibacter</taxon>
    </lineage>
</organism>
<evidence type="ECO:0000259" key="8">
    <source>
        <dbReference type="Pfam" id="PF04239"/>
    </source>
</evidence>
<dbReference type="Proteomes" id="UP001597369">
    <property type="component" value="Unassembled WGS sequence"/>
</dbReference>
<feature type="transmembrane region" description="Helical" evidence="7">
    <location>
        <begin position="72"/>
        <end position="94"/>
    </location>
</feature>
<evidence type="ECO:0000256" key="1">
    <source>
        <dbReference type="ARBA" id="ARBA00004651"/>
    </source>
</evidence>
<name>A0ABW4X408_9BACT</name>
<feature type="transmembrane region" description="Helical" evidence="7">
    <location>
        <begin position="18"/>
        <end position="36"/>
    </location>
</feature>
<evidence type="ECO:0000256" key="3">
    <source>
        <dbReference type="ARBA" id="ARBA00022475"/>
    </source>
</evidence>
<comment type="subcellular location">
    <subcellularLocation>
        <location evidence="1">Cell membrane</location>
        <topology evidence="1">Multi-pass membrane protein</topology>
    </subcellularLocation>
</comment>
<dbReference type="InterPro" id="IPR023090">
    <property type="entry name" value="UPF0702_alpha/beta_dom_sf"/>
</dbReference>
<dbReference type="Gene3D" id="3.30.240.20">
    <property type="entry name" value="bsu07140 like domains"/>
    <property type="match status" value="1"/>
</dbReference>
<evidence type="ECO:0000256" key="2">
    <source>
        <dbReference type="ARBA" id="ARBA00006448"/>
    </source>
</evidence>
<comment type="similarity">
    <text evidence="2">Belongs to the UPF0702 family.</text>
</comment>
<reference evidence="10" key="1">
    <citation type="journal article" date="2019" name="Int. J. Syst. Evol. Microbiol.">
        <title>The Global Catalogue of Microorganisms (GCM) 10K type strain sequencing project: providing services to taxonomists for standard genome sequencing and annotation.</title>
        <authorList>
            <consortium name="The Broad Institute Genomics Platform"/>
            <consortium name="The Broad Institute Genome Sequencing Center for Infectious Disease"/>
            <person name="Wu L."/>
            <person name="Ma J."/>
        </authorList>
    </citation>
    <scope>NUCLEOTIDE SEQUENCE [LARGE SCALE GENOMIC DNA]</scope>
    <source>
        <strain evidence="10">JCM 16545</strain>
    </source>
</reference>
<feature type="transmembrane region" description="Helical" evidence="7">
    <location>
        <begin position="48"/>
        <end position="66"/>
    </location>
</feature>
<sequence>MQDFFEIAFGLEEQSLTWWQMSLRAIGVFVMALIILRIGSVRIFGKNTAFDIVLGVIYGSILSRAITGNSPFWPTIVAALVLVLLHNGLAALAYRTHFGVGDFIKGKPKVLIKDGDLQHEILKSNGITDNDLLEALRNSGNDDGLDMIKAAYLERSGDISIILKKKKGS</sequence>
<dbReference type="EMBL" id="JBHUHV010000060">
    <property type="protein sequence ID" value="MFD2069386.1"/>
    <property type="molecule type" value="Genomic_DNA"/>
</dbReference>
<dbReference type="RefSeq" id="WP_229962110.1">
    <property type="nucleotide sequence ID" value="NZ_JAJJWI010000018.1"/>
</dbReference>
<keyword evidence="6 7" id="KW-0472">Membrane</keyword>
<feature type="domain" description="YetF C-terminal" evidence="8">
    <location>
        <begin position="101"/>
        <end position="166"/>
    </location>
</feature>
<comment type="caution">
    <text evidence="9">The sequence shown here is derived from an EMBL/GenBank/DDBJ whole genome shotgun (WGS) entry which is preliminary data.</text>
</comment>
<evidence type="ECO:0000256" key="7">
    <source>
        <dbReference type="SAM" id="Phobius"/>
    </source>
</evidence>
<keyword evidence="4 7" id="KW-0812">Transmembrane</keyword>
<evidence type="ECO:0000313" key="9">
    <source>
        <dbReference type="EMBL" id="MFD2069386.1"/>
    </source>
</evidence>